<evidence type="ECO:0000313" key="6">
    <source>
        <dbReference type="Proteomes" id="UP001519309"/>
    </source>
</evidence>
<feature type="compositionally biased region" description="Polar residues" evidence="1">
    <location>
        <begin position="89"/>
        <end position="98"/>
    </location>
</feature>
<feature type="chain" id="PRO_5008519371" description="Secreted protein" evidence="2">
    <location>
        <begin position="21"/>
        <end position="98"/>
    </location>
</feature>
<feature type="region of interest" description="Disordered" evidence="1">
    <location>
        <begin position="1"/>
        <end position="51"/>
    </location>
</feature>
<reference evidence="3 5" key="1">
    <citation type="submission" date="2016-06" db="EMBL/GenBank/DDBJ databases">
        <title>Complete genome sequence of Streptomyces griseochromogenes ATCC 14511, the Blasticidin S producer.</title>
        <authorList>
            <person name="Wu L."/>
        </authorList>
    </citation>
    <scope>NUCLEOTIDE SEQUENCE [LARGE SCALE GENOMIC DNA]</scope>
    <source>
        <strain evidence="3 5">ATCC 14511</strain>
    </source>
</reference>
<proteinExistence type="predicted"/>
<feature type="compositionally biased region" description="Polar residues" evidence="1">
    <location>
        <begin position="33"/>
        <end position="47"/>
    </location>
</feature>
<keyword evidence="6" id="KW-1185">Reference proteome</keyword>
<dbReference type="EMBL" id="CP016279">
    <property type="protein sequence ID" value="ANP51963.1"/>
    <property type="molecule type" value="Genomic_DNA"/>
</dbReference>
<name>A0A1B1AZF6_9ACTN</name>
<dbReference type="Proteomes" id="UP001519309">
    <property type="component" value="Unassembled WGS sequence"/>
</dbReference>
<gene>
    <name evidence="3" type="ORF">AVL59_22450</name>
    <name evidence="4" type="ORF">J2Z21_009024</name>
</gene>
<dbReference type="AlphaFoldDB" id="A0A1B1AZF6"/>
<dbReference type="Proteomes" id="UP000092659">
    <property type="component" value="Chromosome"/>
</dbReference>
<feature type="signal peptide" evidence="2">
    <location>
        <begin position="1"/>
        <end position="20"/>
    </location>
</feature>
<feature type="compositionally biased region" description="Polar residues" evidence="1">
    <location>
        <begin position="68"/>
        <end position="81"/>
    </location>
</feature>
<reference evidence="4 6" key="2">
    <citation type="submission" date="2021-03" db="EMBL/GenBank/DDBJ databases">
        <title>Genomic Encyclopedia of Type Strains, Phase IV (KMG-IV): sequencing the most valuable type-strain genomes for metagenomic binning, comparative biology and taxonomic classification.</title>
        <authorList>
            <person name="Goeker M."/>
        </authorList>
    </citation>
    <scope>NUCLEOTIDE SEQUENCE [LARGE SCALE GENOMIC DNA]</scope>
    <source>
        <strain evidence="4 6">DSM 40499</strain>
    </source>
</reference>
<evidence type="ECO:0000256" key="1">
    <source>
        <dbReference type="SAM" id="MobiDB-lite"/>
    </source>
</evidence>
<evidence type="ECO:0000313" key="3">
    <source>
        <dbReference type="EMBL" id="ANP51963.1"/>
    </source>
</evidence>
<keyword evidence="2" id="KW-0732">Signal</keyword>
<dbReference type="KEGG" id="sgs:AVL59_22450"/>
<feature type="compositionally biased region" description="Low complexity" evidence="1">
    <location>
        <begin position="1"/>
        <end position="25"/>
    </location>
</feature>
<evidence type="ECO:0000313" key="5">
    <source>
        <dbReference type="Proteomes" id="UP000092659"/>
    </source>
</evidence>
<feature type="region of interest" description="Disordered" evidence="1">
    <location>
        <begin position="68"/>
        <end position="98"/>
    </location>
</feature>
<sequence length="98" mass="9691">MLSTPSAAAAAGMASSTARAASMARIVRRRSQRSTSAPPGTPKSSHGSVPAAVTTARVIGSRVNVHASSGSAACDTPSPSEDTVCAVHSRSNPVGNFG</sequence>
<organism evidence="3 5">
    <name type="scientific">Streptomyces griseochromogenes</name>
    <dbReference type="NCBI Taxonomy" id="68214"/>
    <lineage>
        <taxon>Bacteria</taxon>
        <taxon>Bacillati</taxon>
        <taxon>Actinomycetota</taxon>
        <taxon>Actinomycetes</taxon>
        <taxon>Kitasatosporales</taxon>
        <taxon>Streptomycetaceae</taxon>
        <taxon>Streptomyces</taxon>
    </lineage>
</organism>
<evidence type="ECO:0000256" key="2">
    <source>
        <dbReference type="SAM" id="SignalP"/>
    </source>
</evidence>
<evidence type="ECO:0000313" key="4">
    <source>
        <dbReference type="EMBL" id="MBP2056007.1"/>
    </source>
</evidence>
<protein>
    <recommendedName>
        <fullName evidence="7">Secreted protein</fullName>
    </recommendedName>
</protein>
<accession>A0A1B1AZF6</accession>
<dbReference type="EMBL" id="JAGGLP010000037">
    <property type="protein sequence ID" value="MBP2056007.1"/>
    <property type="molecule type" value="Genomic_DNA"/>
</dbReference>
<evidence type="ECO:0008006" key="7">
    <source>
        <dbReference type="Google" id="ProtNLM"/>
    </source>
</evidence>